<evidence type="ECO:0000313" key="6">
    <source>
        <dbReference type="Proteomes" id="UP000660454"/>
    </source>
</evidence>
<evidence type="ECO:0000256" key="3">
    <source>
        <dbReference type="SAM" id="SignalP"/>
    </source>
</evidence>
<accession>A0ABQ4GUE9</accession>
<dbReference type="EMBL" id="BOOF01000036">
    <property type="protein sequence ID" value="GIH65028.1"/>
    <property type="molecule type" value="Genomic_DNA"/>
</dbReference>
<name>A0ABQ4GUE9_9ACTN</name>
<dbReference type="PANTHER" id="PTHR35936:SF17">
    <property type="entry name" value="ARGININE-BINDING EXTRACELLULAR PROTEIN ARTP"/>
    <property type="match status" value="1"/>
</dbReference>
<feature type="domain" description="Solute-binding protein family 3/N-terminal" evidence="4">
    <location>
        <begin position="61"/>
        <end position="291"/>
    </location>
</feature>
<dbReference type="Gene3D" id="3.40.190.10">
    <property type="entry name" value="Periplasmic binding protein-like II"/>
    <property type="match status" value="2"/>
</dbReference>
<feature type="compositionally biased region" description="Low complexity" evidence="2">
    <location>
        <begin position="25"/>
        <end position="36"/>
    </location>
</feature>
<proteinExistence type="predicted"/>
<reference evidence="5 6" key="1">
    <citation type="submission" date="2021-01" db="EMBL/GenBank/DDBJ databases">
        <title>Whole genome shotgun sequence of Microbispora siamensis NBRC 104113.</title>
        <authorList>
            <person name="Komaki H."/>
            <person name="Tamura T."/>
        </authorList>
    </citation>
    <scope>NUCLEOTIDE SEQUENCE [LARGE SCALE GENOMIC DNA]</scope>
    <source>
        <strain evidence="5 6">NBRC 104113</strain>
    </source>
</reference>
<comment type="caution">
    <text evidence="5">The sequence shown here is derived from an EMBL/GenBank/DDBJ whole genome shotgun (WGS) entry which is preliminary data.</text>
</comment>
<dbReference type="PANTHER" id="PTHR35936">
    <property type="entry name" value="MEMBRANE-BOUND LYTIC MUREIN TRANSGLYCOSYLASE F"/>
    <property type="match status" value="1"/>
</dbReference>
<evidence type="ECO:0000259" key="4">
    <source>
        <dbReference type="SMART" id="SM00062"/>
    </source>
</evidence>
<dbReference type="PROSITE" id="PS51257">
    <property type="entry name" value="PROKAR_LIPOPROTEIN"/>
    <property type="match status" value="1"/>
</dbReference>
<dbReference type="InterPro" id="IPR001638">
    <property type="entry name" value="Solute-binding_3/MltF_N"/>
</dbReference>
<dbReference type="Pfam" id="PF00497">
    <property type="entry name" value="SBP_bac_3"/>
    <property type="match status" value="1"/>
</dbReference>
<feature type="chain" id="PRO_5045787644" evidence="3">
    <location>
        <begin position="20"/>
        <end position="303"/>
    </location>
</feature>
<keyword evidence="6" id="KW-1185">Reference proteome</keyword>
<gene>
    <name evidence="5" type="ORF">Msi02_58450</name>
</gene>
<dbReference type="SMART" id="SM00062">
    <property type="entry name" value="PBPb"/>
    <property type="match status" value="1"/>
</dbReference>
<sequence>MSNKTIAGLLAGAVLALTAGCGSPEATGTTTAAAPTQSVPAGTANPEIHAMLPQEIRDRGYLTNTVQSPNAPMEYTEASGGPLMGVDIDLVQALGEVLGVQVKTSVVNDFTQLIPSVQTKRTDIVMSAVKDLKERQGSVSFVDYFVTGDQFITTAAQASSFRSVADLCGKTVVAANGTSYFSVIERLSAEHCAGKQPIKPLGAVSAAEQLIQVKQGRAVANLTGLEPQAYQMKVEPGVWAPTAGEPFDRAPYGVVFGKDDEQLGKAVQAGLNELIKTGTYQKILAKWNLSAAAVDEATINGGK</sequence>
<feature type="signal peptide" evidence="3">
    <location>
        <begin position="1"/>
        <end position="19"/>
    </location>
</feature>
<dbReference type="Proteomes" id="UP000660454">
    <property type="component" value="Unassembled WGS sequence"/>
</dbReference>
<feature type="region of interest" description="Disordered" evidence="2">
    <location>
        <begin position="25"/>
        <end position="45"/>
    </location>
</feature>
<evidence type="ECO:0000313" key="5">
    <source>
        <dbReference type="EMBL" id="GIH65028.1"/>
    </source>
</evidence>
<organism evidence="5 6">
    <name type="scientific">Microbispora siamensis</name>
    <dbReference type="NCBI Taxonomy" id="564413"/>
    <lineage>
        <taxon>Bacteria</taxon>
        <taxon>Bacillati</taxon>
        <taxon>Actinomycetota</taxon>
        <taxon>Actinomycetes</taxon>
        <taxon>Streptosporangiales</taxon>
        <taxon>Streptosporangiaceae</taxon>
        <taxon>Microbispora</taxon>
    </lineage>
</organism>
<dbReference type="SUPFAM" id="SSF53850">
    <property type="entry name" value="Periplasmic binding protein-like II"/>
    <property type="match status" value="1"/>
</dbReference>
<dbReference type="RefSeq" id="WP_204051168.1">
    <property type="nucleotide sequence ID" value="NZ_BOOF01000036.1"/>
</dbReference>
<keyword evidence="1 3" id="KW-0732">Signal</keyword>
<protein>
    <submittedName>
        <fullName evidence="5">ABC transporter substrate-binding protein</fullName>
    </submittedName>
</protein>
<evidence type="ECO:0000256" key="1">
    <source>
        <dbReference type="ARBA" id="ARBA00022729"/>
    </source>
</evidence>
<evidence type="ECO:0000256" key="2">
    <source>
        <dbReference type="SAM" id="MobiDB-lite"/>
    </source>
</evidence>